<dbReference type="RefSeq" id="WP_075714190.1">
    <property type="nucleotide sequence ID" value="NZ_MJIE01000001.1"/>
</dbReference>
<evidence type="ECO:0000313" key="4">
    <source>
        <dbReference type="Proteomes" id="UP000187404"/>
    </source>
</evidence>
<evidence type="ECO:0000256" key="1">
    <source>
        <dbReference type="SAM" id="MobiDB-lite"/>
    </source>
</evidence>
<organism evidence="3 4">
    <name type="scientific">Hornefia porci</name>
    <dbReference type="NCBI Taxonomy" id="2652292"/>
    <lineage>
        <taxon>Bacteria</taxon>
        <taxon>Bacillati</taxon>
        <taxon>Bacillota</taxon>
        <taxon>Clostridia</taxon>
        <taxon>Peptostreptococcales</taxon>
        <taxon>Anaerovoracaceae</taxon>
        <taxon>Hornefia</taxon>
    </lineage>
</organism>
<evidence type="ECO:0000313" key="3">
    <source>
        <dbReference type="EMBL" id="OLR56501.1"/>
    </source>
</evidence>
<reference evidence="3 4" key="1">
    <citation type="journal article" date="2016" name="Appl. Environ. Microbiol.">
        <title>Function and Phylogeny of Bacterial Butyryl Coenzyme A:Acetate Transferases and Their Diversity in the Proximal Colon of Swine.</title>
        <authorList>
            <person name="Trachsel J."/>
            <person name="Bayles D.O."/>
            <person name="Looft T."/>
            <person name="Levine U.Y."/>
            <person name="Allen H.K."/>
        </authorList>
    </citation>
    <scope>NUCLEOTIDE SEQUENCE [LARGE SCALE GENOMIC DNA]</scope>
    <source>
        <strain evidence="3 4">68-3-10</strain>
    </source>
</reference>
<dbReference type="EMBL" id="MJIE01000001">
    <property type="protein sequence ID" value="OLR56501.1"/>
    <property type="molecule type" value="Genomic_DNA"/>
</dbReference>
<gene>
    <name evidence="3" type="ORF">BHK98_10745</name>
</gene>
<dbReference type="STRING" id="1261640.BHK98_10745"/>
<dbReference type="Proteomes" id="UP000187404">
    <property type="component" value="Unassembled WGS sequence"/>
</dbReference>
<dbReference type="AlphaFoldDB" id="A0A1Q9JK15"/>
<name>A0A1Q9JK15_9FIRM</name>
<dbReference type="OrthoDB" id="2965733at2"/>
<keyword evidence="2" id="KW-0812">Transmembrane</keyword>
<evidence type="ECO:0000256" key="2">
    <source>
        <dbReference type="SAM" id="Phobius"/>
    </source>
</evidence>
<feature type="transmembrane region" description="Helical" evidence="2">
    <location>
        <begin position="62"/>
        <end position="81"/>
    </location>
</feature>
<sequence length="203" mass="22835">MRLHYKGQFSGDLRSLPRGERRPGAVPFREPESMGELAKLTSVIAVVCFVPLFLLYEWLGHVPPFFAACFGVLLSFAAALPHELLHAVCFREDVYLYHNLKQGMLFVVGPETMSRSRFILMSLLPNLAFGILPFAVFLLDHEMTVLGAMGMTAVPMGAGDYLNVWHAVRQMPRGARTYLDGFHSWWYMPAEGPTDENGNNRTL</sequence>
<protein>
    <recommendedName>
        <fullName evidence="5">DUF3267 domain-containing protein</fullName>
    </recommendedName>
</protein>
<dbReference type="InterPro" id="IPR021683">
    <property type="entry name" value="DUF3267"/>
</dbReference>
<keyword evidence="4" id="KW-1185">Reference proteome</keyword>
<evidence type="ECO:0008006" key="5">
    <source>
        <dbReference type="Google" id="ProtNLM"/>
    </source>
</evidence>
<keyword evidence="2" id="KW-1133">Transmembrane helix</keyword>
<feature type="transmembrane region" description="Helical" evidence="2">
    <location>
        <begin position="37"/>
        <end position="56"/>
    </location>
</feature>
<proteinExistence type="predicted"/>
<dbReference type="Pfam" id="PF11667">
    <property type="entry name" value="DUF3267"/>
    <property type="match status" value="1"/>
</dbReference>
<accession>A0A1Q9JK15</accession>
<keyword evidence="2" id="KW-0472">Membrane</keyword>
<feature type="transmembrane region" description="Helical" evidence="2">
    <location>
        <begin position="118"/>
        <end position="139"/>
    </location>
</feature>
<comment type="caution">
    <text evidence="3">The sequence shown here is derived from an EMBL/GenBank/DDBJ whole genome shotgun (WGS) entry which is preliminary data.</text>
</comment>
<feature type="transmembrane region" description="Helical" evidence="2">
    <location>
        <begin position="145"/>
        <end position="164"/>
    </location>
</feature>
<feature type="region of interest" description="Disordered" evidence="1">
    <location>
        <begin position="1"/>
        <end position="27"/>
    </location>
</feature>